<sequence length="155" mass="17449">MRIQLSDKALKPQQQIFETNTCVLQAGSALSFGVFPARNRVLFQITNSRKILPPARFILPRAVFHREGQPGDAGARVPRVPGVKQRSTRGTRALAQDRRETDPAFQNNNLNLPQNDFISVSVKLTSFHNGMPHLITFGFQIELIMYIGFYLQGNI</sequence>
<reference evidence="2" key="1">
    <citation type="submission" date="2019-06" db="EMBL/GenBank/DDBJ databases">
        <authorList>
            <person name="Zheng W."/>
        </authorList>
    </citation>
    <scope>NUCLEOTIDE SEQUENCE</scope>
    <source>
        <strain evidence="2">QDHG01</strain>
    </source>
</reference>
<dbReference type="EMBL" id="RRYP01035426">
    <property type="protein sequence ID" value="TNV70590.1"/>
    <property type="molecule type" value="Genomic_DNA"/>
</dbReference>
<dbReference type="AlphaFoldDB" id="A0A8J8N9D6"/>
<evidence type="ECO:0000313" key="3">
    <source>
        <dbReference type="Proteomes" id="UP000785679"/>
    </source>
</evidence>
<name>A0A8J8N9D6_HALGN</name>
<evidence type="ECO:0000313" key="2">
    <source>
        <dbReference type="EMBL" id="TNV70590.1"/>
    </source>
</evidence>
<accession>A0A8J8N9D6</accession>
<gene>
    <name evidence="2" type="ORF">FGO68_gene9857</name>
</gene>
<dbReference type="Proteomes" id="UP000785679">
    <property type="component" value="Unassembled WGS sequence"/>
</dbReference>
<proteinExistence type="predicted"/>
<comment type="caution">
    <text evidence="2">The sequence shown here is derived from an EMBL/GenBank/DDBJ whole genome shotgun (WGS) entry which is preliminary data.</text>
</comment>
<feature type="region of interest" description="Disordered" evidence="1">
    <location>
        <begin position="69"/>
        <end position="91"/>
    </location>
</feature>
<keyword evidence="3" id="KW-1185">Reference proteome</keyword>
<organism evidence="2 3">
    <name type="scientific">Halteria grandinella</name>
    <dbReference type="NCBI Taxonomy" id="5974"/>
    <lineage>
        <taxon>Eukaryota</taxon>
        <taxon>Sar</taxon>
        <taxon>Alveolata</taxon>
        <taxon>Ciliophora</taxon>
        <taxon>Intramacronucleata</taxon>
        <taxon>Spirotrichea</taxon>
        <taxon>Stichotrichia</taxon>
        <taxon>Sporadotrichida</taxon>
        <taxon>Halteriidae</taxon>
        <taxon>Halteria</taxon>
    </lineage>
</organism>
<protein>
    <submittedName>
        <fullName evidence="2">Uncharacterized protein</fullName>
    </submittedName>
</protein>
<evidence type="ECO:0000256" key="1">
    <source>
        <dbReference type="SAM" id="MobiDB-lite"/>
    </source>
</evidence>